<evidence type="ECO:0000256" key="2">
    <source>
        <dbReference type="SAM" id="MobiDB-lite"/>
    </source>
</evidence>
<keyword evidence="4" id="KW-1185">Reference proteome</keyword>
<dbReference type="STRING" id="195883.A0A482WIA0"/>
<keyword evidence="1" id="KW-0175">Coiled coil</keyword>
<evidence type="ECO:0000313" key="3">
    <source>
        <dbReference type="EMBL" id="RZF33235.1"/>
    </source>
</evidence>
<feature type="compositionally biased region" description="Basic and acidic residues" evidence="2">
    <location>
        <begin position="17"/>
        <end position="27"/>
    </location>
</feature>
<evidence type="ECO:0000313" key="4">
    <source>
        <dbReference type="Proteomes" id="UP000291343"/>
    </source>
</evidence>
<dbReference type="SMR" id="A0A482WIA0"/>
<evidence type="ECO:0000256" key="1">
    <source>
        <dbReference type="SAM" id="Coils"/>
    </source>
</evidence>
<comment type="caution">
    <text evidence="3">The sequence shown here is derived from an EMBL/GenBank/DDBJ whole genome shotgun (WGS) entry which is preliminary data.</text>
</comment>
<dbReference type="OrthoDB" id="10388478at2759"/>
<dbReference type="AlphaFoldDB" id="A0A482WIA0"/>
<accession>A0A482WIA0</accession>
<feature type="coiled-coil region" evidence="1">
    <location>
        <begin position="30"/>
        <end position="186"/>
    </location>
</feature>
<proteinExistence type="predicted"/>
<gene>
    <name evidence="3" type="ORF">LSTR_LSTR012996</name>
</gene>
<sequence>MRKKTKSRNVLTQKKSQKFEKEKTLSEAEHFDEAQQLVTLEKQKEKLQNDNADLNSELQNIIAEKETETQQKIGIQQELEELQKEVKLSEQNNESLEQEAFDLAEKTQDALISLDKRLEIAEQRQRILENAIIEIKQYQENKTAEARKQLDSLWSAKCQEVEESERKEEEEIKKLMKEECEEFTNKLTATSDDIVKREKEIAKLGKKLHEQGLQLAAQVTNIENDIQKERREYELQINAKLAFYKAEANKLACMNEKIVQHYKTKIRTDNKAADVEKSELEFLFKSCPKKDLFQNSVSSLEEKLMKDVKNTMKWANHYSELENRKKAALSELEEEPTEICKTVEIIDDE</sequence>
<dbReference type="InParanoid" id="A0A482WIA0"/>
<name>A0A482WIA0_LAOST</name>
<dbReference type="Proteomes" id="UP000291343">
    <property type="component" value="Unassembled WGS sequence"/>
</dbReference>
<reference evidence="3 4" key="1">
    <citation type="journal article" date="2017" name="Gigascience">
        <title>Genome sequence of the small brown planthopper, Laodelphax striatellus.</title>
        <authorList>
            <person name="Zhu J."/>
            <person name="Jiang F."/>
            <person name="Wang X."/>
            <person name="Yang P."/>
            <person name="Bao Y."/>
            <person name="Zhao W."/>
            <person name="Wang W."/>
            <person name="Lu H."/>
            <person name="Wang Q."/>
            <person name="Cui N."/>
            <person name="Li J."/>
            <person name="Chen X."/>
            <person name="Luo L."/>
            <person name="Yu J."/>
            <person name="Kang L."/>
            <person name="Cui F."/>
        </authorList>
    </citation>
    <scope>NUCLEOTIDE SEQUENCE [LARGE SCALE GENOMIC DNA]</scope>
    <source>
        <strain evidence="3">Lst14</strain>
    </source>
</reference>
<protein>
    <submittedName>
        <fullName evidence="3">Uncharacterized protein</fullName>
    </submittedName>
</protein>
<feature type="region of interest" description="Disordered" evidence="2">
    <location>
        <begin position="1"/>
        <end position="27"/>
    </location>
</feature>
<organism evidence="3 4">
    <name type="scientific">Laodelphax striatellus</name>
    <name type="common">Small brown planthopper</name>
    <name type="synonym">Delphax striatella</name>
    <dbReference type="NCBI Taxonomy" id="195883"/>
    <lineage>
        <taxon>Eukaryota</taxon>
        <taxon>Metazoa</taxon>
        <taxon>Ecdysozoa</taxon>
        <taxon>Arthropoda</taxon>
        <taxon>Hexapoda</taxon>
        <taxon>Insecta</taxon>
        <taxon>Pterygota</taxon>
        <taxon>Neoptera</taxon>
        <taxon>Paraneoptera</taxon>
        <taxon>Hemiptera</taxon>
        <taxon>Auchenorrhyncha</taxon>
        <taxon>Fulgoroidea</taxon>
        <taxon>Delphacidae</taxon>
        <taxon>Criomorphinae</taxon>
        <taxon>Laodelphax</taxon>
    </lineage>
</organism>
<dbReference type="EMBL" id="QKKF02034426">
    <property type="protein sequence ID" value="RZF33235.1"/>
    <property type="molecule type" value="Genomic_DNA"/>
</dbReference>